<dbReference type="Proteomes" id="UP000002640">
    <property type="component" value="Unassembled WGS sequence"/>
</dbReference>
<dbReference type="AlphaFoldDB" id="G4YE41"/>
<dbReference type="EMBL" id="JH159151">
    <property type="protein sequence ID" value="EGZ29622.1"/>
    <property type="molecule type" value="Genomic_DNA"/>
</dbReference>
<protein>
    <submittedName>
        <fullName evidence="3">Uncharacterized protein</fullName>
    </submittedName>
</protein>
<proteinExistence type="predicted"/>
<dbReference type="RefSeq" id="XP_009516897.1">
    <property type="nucleotide sequence ID" value="XM_009518602.1"/>
</dbReference>
<accession>G4YE41</accession>
<keyword evidence="1" id="KW-0175">Coiled coil</keyword>
<name>G4YE41_PHYSP</name>
<feature type="region of interest" description="Disordered" evidence="2">
    <location>
        <begin position="302"/>
        <end position="342"/>
    </location>
</feature>
<dbReference type="OMA" id="QHDVKED"/>
<reference evidence="3 4" key="1">
    <citation type="journal article" date="2006" name="Science">
        <title>Phytophthora genome sequences uncover evolutionary origins and mechanisms of pathogenesis.</title>
        <authorList>
            <person name="Tyler B.M."/>
            <person name="Tripathy S."/>
            <person name="Zhang X."/>
            <person name="Dehal P."/>
            <person name="Jiang R.H."/>
            <person name="Aerts A."/>
            <person name="Arredondo F.D."/>
            <person name="Baxter L."/>
            <person name="Bensasson D."/>
            <person name="Beynon J.L."/>
            <person name="Chapman J."/>
            <person name="Damasceno C.M."/>
            <person name="Dorrance A.E."/>
            <person name="Dou D."/>
            <person name="Dickerman A.W."/>
            <person name="Dubchak I.L."/>
            <person name="Garbelotto M."/>
            <person name="Gijzen M."/>
            <person name="Gordon S.G."/>
            <person name="Govers F."/>
            <person name="Grunwald N.J."/>
            <person name="Huang W."/>
            <person name="Ivors K.L."/>
            <person name="Jones R.W."/>
            <person name="Kamoun S."/>
            <person name="Krampis K."/>
            <person name="Lamour K.H."/>
            <person name="Lee M.K."/>
            <person name="McDonald W.H."/>
            <person name="Medina M."/>
            <person name="Meijer H.J."/>
            <person name="Nordberg E.K."/>
            <person name="Maclean D.J."/>
            <person name="Ospina-Giraldo M.D."/>
            <person name="Morris P.F."/>
            <person name="Phuntumart V."/>
            <person name="Putnam N.H."/>
            <person name="Rash S."/>
            <person name="Rose J.K."/>
            <person name="Sakihama Y."/>
            <person name="Salamov A.A."/>
            <person name="Savidor A."/>
            <person name="Scheuring C.F."/>
            <person name="Smith B.M."/>
            <person name="Sobral B.W."/>
            <person name="Terry A."/>
            <person name="Torto-Alalibo T.A."/>
            <person name="Win J."/>
            <person name="Xu Z."/>
            <person name="Zhang H."/>
            <person name="Grigoriev I.V."/>
            <person name="Rokhsar D.S."/>
            <person name="Boore J.L."/>
        </authorList>
    </citation>
    <scope>NUCLEOTIDE SEQUENCE [LARGE SCALE GENOMIC DNA]</scope>
    <source>
        <strain evidence="3 4">P6497</strain>
    </source>
</reference>
<feature type="coiled-coil region" evidence="1">
    <location>
        <begin position="257"/>
        <end position="284"/>
    </location>
</feature>
<dbReference type="GeneID" id="20662857"/>
<evidence type="ECO:0000313" key="3">
    <source>
        <dbReference type="EMBL" id="EGZ29622.1"/>
    </source>
</evidence>
<evidence type="ECO:0000313" key="4">
    <source>
        <dbReference type="Proteomes" id="UP000002640"/>
    </source>
</evidence>
<keyword evidence="4" id="KW-1185">Reference proteome</keyword>
<evidence type="ECO:0000256" key="2">
    <source>
        <dbReference type="SAM" id="MobiDB-lite"/>
    </source>
</evidence>
<feature type="compositionally biased region" description="Polar residues" evidence="2">
    <location>
        <begin position="1"/>
        <end position="14"/>
    </location>
</feature>
<sequence length="365" mass="40649">MGNSCTRNSESQVVLSDHGVVLQRRNTRNTREPERGRWSAPNVESVDLDTLLEAPSPPASKAAEKAARRRRKKRQSLSERFHAPRRSARPPRPPSLDESNPLNRSRVHRSHTEAVRRPLGTPEEEPIYHSYEDPGYLAGDPIELQPFDADCILGSPINSPSVIHARWGEPVDDPDEENLCTDFQPNPFKLGFCINCMKQHDVKEDGEVASMKEYKRIARPTIAKTAANALDNPSAIPIPRSSISMMSEGGRESDIDLAQLLAQRRDVLMKLNQLDQEKAKLRQLSSGSLGRRTDRHTTINFGDNTRNNLRRMSSRPPGSGPIVTRGTSMSLAPQPGSAHNFGASKSVSMASRLYDDEEPAQNVWL</sequence>
<gene>
    <name evidence="3" type="ORF">PHYSODRAFT_552850</name>
</gene>
<feature type="region of interest" description="Disordered" evidence="2">
    <location>
        <begin position="1"/>
        <end position="130"/>
    </location>
</feature>
<dbReference type="InParanoid" id="G4YE41"/>
<dbReference type="SMR" id="G4YE41"/>
<dbReference type="KEGG" id="psoj:PHYSODRAFT_552850"/>
<evidence type="ECO:0000256" key="1">
    <source>
        <dbReference type="SAM" id="Coils"/>
    </source>
</evidence>
<organism evidence="3 4">
    <name type="scientific">Phytophthora sojae (strain P6497)</name>
    <name type="common">Soybean stem and root rot agent</name>
    <name type="synonym">Phytophthora megasperma f. sp. glycines</name>
    <dbReference type="NCBI Taxonomy" id="1094619"/>
    <lineage>
        <taxon>Eukaryota</taxon>
        <taxon>Sar</taxon>
        <taxon>Stramenopiles</taxon>
        <taxon>Oomycota</taxon>
        <taxon>Peronosporomycetes</taxon>
        <taxon>Peronosporales</taxon>
        <taxon>Peronosporaceae</taxon>
        <taxon>Phytophthora</taxon>
    </lineage>
</organism>